<dbReference type="Pfam" id="PF06695">
    <property type="entry name" value="Sm_multidrug_ex"/>
    <property type="match status" value="1"/>
</dbReference>
<dbReference type="PANTHER" id="PTHR36007:SF2">
    <property type="entry name" value="TRANSPORT PROTEIN-RELATED"/>
    <property type="match status" value="1"/>
</dbReference>
<keyword evidence="1" id="KW-1133">Transmembrane helix</keyword>
<proteinExistence type="predicted"/>
<protein>
    <submittedName>
        <fullName evidence="2">Uncharacterized membrane protein</fullName>
    </submittedName>
</protein>
<name>A0A1M5YIL9_9CLOT</name>
<feature type="transmembrane region" description="Helical" evidence="1">
    <location>
        <begin position="124"/>
        <end position="148"/>
    </location>
</feature>
<dbReference type="AlphaFoldDB" id="A0A1M5YIL9"/>
<dbReference type="Proteomes" id="UP000184241">
    <property type="component" value="Unassembled WGS sequence"/>
</dbReference>
<reference evidence="2 3" key="1">
    <citation type="submission" date="2016-11" db="EMBL/GenBank/DDBJ databases">
        <authorList>
            <person name="Jaros S."/>
            <person name="Januszkiewicz K."/>
            <person name="Wedrychowicz H."/>
        </authorList>
    </citation>
    <scope>NUCLEOTIDE SEQUENCE [LARGE SCALE GENOMIC DNA]</scope>
    <source>
        <strain evidence="2 3">DSM 6191</strain>
    </source>
</reference>
<dbReference type="PANTHER" id="PTHR36007">
    <property type="entry name" value="TRANSPORT PROTEIN-RELATED"/>
    <property type="match status" value="1"/>
</dbReference>
<evidence type="ECO:0000313" key="2">
    <source>
        <dbReference type="EMBL" id="SHI11784.1"/>
    </source>
</evidence>
<dbReference type="EMBL" id="FQXU01000006">
    <property type="protein sequence ID" value="SHI11784.1"/>
    <property type="molecule type" value="Genomic_DNA"/>
</dbReference>
<sequence>MSSLFWVILLSATPLIEQRGAIPLAIISGMPPLQAFLVGYIGSLIPAPFILLLFNAIYKWLKKYPKFEKLTNLIDNKISKNKHNLEKYKEIGLIAFIAIPLPTTGVWTGTAIAAFLGLDFKKSMFCAAVGAAGSAILITVLCMIFPALF</sequence>
<dbReference type="InterPro" id="IPR009577">
    <property type="entry name" value="Sm_multidrug_ex"/>
</dbReference>
<evidence type="ECO:0000256" key="1">
    <source>
        <dbReference type="SAM" id="Phobius"/>
    </source>
</evidence>
<evidence type="ECO:0000313" key="3">
    <source>
        <dbReference type="Proteomes" id="UP000184241"/>
    </source>
</evidence>
<keyword evidence="1" id="KW-0812">Transmembrane</keyword>
<keyword evidence="1" id="KW-0472">Membrane</keyword>
<gene>
    <name evidence="2" type="ORF">SAMN02745941_02029</name>
</gene>
<accession>A0A1M5YIL9</accession>
<feature type="transmembrane region" description="Helical" evidence="1">
    <location>
        <begin position="37"/>
        <end position="58"/>
    </location>
</feature>
<dbReference type="RefSeq" id="WP_073019155.1">
    <property type="nucleotide sequence ID" value="NZ_FQXU01000006.1"/>
</dbReference>
<feature type="transmembrane region" description="Helical" evidence="1">
    <location>
        <begin position="91"/>
        <end position="118"/>
    </location>
</feature>
<organism evidence="2 3">
    <name type="scientific">Clostridium intestinale DSM 6191</name>
    <dbReference type="NCBI Taxonomy" id="1121320"/>
    <lineage>
        <taxon>Bacteria</taxon>
        <taxon>Bacillati</taxon>
        <taxon>Bacillota</taxon>
        <taxon>Clostridia</taxon>
        <taxon>Eubacteriales</taxon>
        <taxon>Clostridiaceae</taxon>
        <taxon>Clostridium</taxon>
    </lineage>
</organism>